<keyword evidence="2" id="KW-1185">Reference proteome</keyword>
<name>A0A2W2AGB6_9BACT</name>
<organism evidence="1 2">
    <name type="scientific">Taibaiella soli</name>
    <dbReference type="NCBI Taxonomy" id="1649169"/>
    <lineage>
        <taxon>Bacteria</taxon>
        <taxon>Pseudomonadati</taxon>
        <taxon>Bacteroidota</taxon>
        <taxon>Chitinophagia</taxon>
        <taxon>Chitinophagales</taxon>
        <taxon>Chitinophagaceae</taxon>
        <taxon>Taibaiella</taxon>
    </lineage>
</organism>
<dbReference type="RefSeq" id="WP_110999153.1">
    <property type="nucleotide sequence ID" value="NZ_QKTW01000017.1"/>
</dbReference>
<evidence type="ECO:0000313" key="1">
    <source>
        <dbReference type="EMBL" id="PZF72562.1"/>
    </source>
</evidence>
<comment type="caution">
    <text evidence="1">The sequence shown here is derived from an EMBL/GenBank/DDBJ whole genome shotgun (WGS) entry which is preliminary data.</text>
</comment>
<dbReference type="Proteomes" id="UP000248745">
    <property type="component" value="Unassembled WGS sequence"/>
</dbReference>
<reference evidence="1 2" key="1">
    <citation type="submission" date="2018-06" db="EMBL/GenBank/DDBJ databases">
        <title>Mucibacter soli gen. nov., sp. nov., a new member of the family Chitinophagaceae producing mucin.</title>
        <authorList>
            <person name="Kim M.-K."/>
            <person name="Park S."/>
            <person name="Kim T.-S."/>
            <person name="Joung Y."/>
            <person name="Han J.-H."/>
            <person name="Kim S.B."/>
        </authorList>
    </citation>
    <scope>NUCLEOTIDE SEQUENCE [LARGE SCALE GENOMIC DNA]</scope>
    <source>
        <strain evidence="1 2">R1-15</strain>
    </source>
</reference>
<accession>A0A2W2AGB6</accession>
<protein>
    <submittedName>
        <fullName evidence="1">Uncharacterized protein</fullName>
    </submittedName>
</protein>
<dbReference type="EMBL" id="QKTW01000017">
    <property type="protein sequence ID" value="PZF72562.1"/>
    <property type="molecule type" value="Genomic_DNA"/>
</dbReference>
<dbReference type="OrthoDB" id="834588at2"/>
<gene>
    <name evidence="1" type="ORF">DN068_11905</name>
</gene>
<proteinExistence type="predicted"/>
<dbReference type="AlphaFoldDB" id="A0A2W2AGB6"/>
<evidence type="ECO:0000313" key="2">
    <source>
        <dbReference type="Proteomes" id="UP000248745"/>
    </source>
</evidence>
<sequence length="305" mass="35291">MKSLFSYILIVTSFVSFGQSVRKEQPKESLAAPDTATVNFKIPQHLRAIVQNIAIIDEVQSKYIGDGGAESDNYRNYLQLQKLASTKELVSLTYDTNSVVACYASWALADESYPDLPAVFAHFLKNDKVVQTLRGCIKSTKSISTELYYRYWNKVDEKAKADDRLLSQLDSTIIYTSEAGWLLKERAFQNRVYPPCYNDQIENLAFLQNSIEAVFYLCDWYRAANSENLKKALIERLQETDYSKSGTDEYYRILDELLRFRDAEIKPVIIKKLKDDQSWKNSEPWSNDEVRFKALARSYDIYEID</sequence>